<dbReference type="SUPFAM" id="SSF55874">
    <property type="entry name" value="ATPase domain of HSP90 chaperone/DNA topoisomerase II/histidine kinase"/>
    <property type="match status" value="1"/>
</dbReference>
<keyword evidence="1" id="KW-0812">Transmembrane</keyword>
<evidence type="ECO:0000259" key="2">
    <source>
        <dbReference type="Pfam" id="PF06580"/>
    </source>
</evidence>
<protein>
    <submittedName>
        <fullName evidence="3">Histidine kinase</fullName>
    </submittedName>
</protein>
<dbReference type="InterPro" id="IPR010559">
    <property type="entry name" value="Sig_transdc_His_kin_internal"/>
</dbReference>
<keyword evidence="3" id="KW-0808">Transferase</keyword>
<dbReference type="Proteomes" id="UP001597525">
    <property type="component" value="Unassembled WGS sequence"/>
</dbReference>
<keyword evidence="1" id="KW-1133">Transmembrane helix</keyword>
<reference evidence="4" key="1">
    <citation type="journal article" date="2019" name="Int. J. Syst. Evol. Microbiol.">
        <title>The Global Catalogue of Microorganisms (GCM) 10K type strain sequencing project: providing services to taxonomists for standard genome sequencing and annotation.</title>
        <authorList>
            <consortium name="The Broad Institute Genomics Platform"/>
            <consortium name="The Broad Institute Genome Sequencing Center for Infectious Disease"/>
            <person name="Wu L."/>
            <person name="Ma J."/>
        </authorList>
    </citation>
    <scope>NUCLEOTIDE SEQUENCE [LARGE SCALE GENOMIC DNA]</scope>
    <source>
        <strain evidence="4">KCTC 22814</strain>
    </source>
</reference>
<keyword evidence="4" id="KW-1185">Reference proteome</keyword>
<keyword evidence="3" id="KW-0418">Kinase</keyword>
<dbReference type="RefSeq" id="WP_320186444.1">
    <property type="nucleotide sequence ID" value="NZ_CP138332.1"/>
</dbReference>
<gene>
    <name evidence="3" type="ORF">ACFS7Y_17685</name>
</gene>
<feature type="domain" description="Signal transduction histidine kinase internal region" evidence="2">
    <location>
        <begin position="445"/>
        <end position="523"/>
    </location>
</feature>
<dbReference type="GO" id="GO:0016301">
    <property type="term" value="F:kinase activity"/>
    <property type="evidence" value="ECO:0007669"/>
    <property type="project" value="UniProtKB-KW"/>
</dbReference>
<keyword evidence="1" id="KW-0472">Membrane</keyword>
<dbReference type="SUPFAM" id="SSF48452">
    <property type="entry name" value="TPR-like"/>
    <property type="match status" value="1"/>
</dbReference>
<accession>A0ABW6BIB1</accession>
<evidence type="ECO:0000313" key="3">
    <source>
        <dbReference type="EMBL" id="MFD2969231.1"/>
    </source>
</evidence>
<feature type="transmembrane region" description="Helical" evidence="1">
    <location>
        <begin position="407"/>
        <end position="430"/>
    </location>
</feature>
<organism evidence="3 4">
    <name type="scientific">Sphingobacterium bambusae</name>
    <dbReference type="NCBI Taxonomy" id="662858"/>
    <lineage>
        <taxon>Bacteria</taxon>
        <taxon>Pseudomonadati</taxon>
        <taxon>Bacteroidota</taxon>
        <taxon>Sphingobacteriia</taxon>
        <taxon>Sphingobacteriales</taxon>
        <taxon>Sphingobacteriaceae</taxon>
        <taxon>Sphingobacterium</taxon>
    </lineage>
</organism>
<evidence type="ECO:0000256" key="1">
    <source>
        <dbReference type="SAM" id="Phobius"/>
    </source>
</evidence>
<name>A0ABW6BIB1_9SPHI</name>
<dbReference type="Gene3D" id="3.30.565.10">
    <property type="entry name" value="Histidine kinase-like ATPase, C-terminal domain"/>
    <property type="match status" value="1"/>
</dbReference>
<dbReference type="PROSITE" id="PS51257">
    <property type="entry name" value="PROKAR_LIPOPROTEIN"/>
    <property type="match status" value="1"/>
</dbReference>
<dbReference type="EMBL" id="JBHUPB010000012">
    <property type="protein sequence ID" value="MFD2969231.1"/>
    <property type="molecule type" value="Genomic_DNA"/>
</dbReference>
<proteinExistence type="predicted"/>
<dbReference type="Pfam" id="PF06580">
    <property type="entry name" value="His_kinase"/>
    <property type="match status" value="1"/>
</dbReference>
<dbReference type="PANTHER" id="PTHR34220">
    <property type="entry name" value="SENSOR HISTIDINE KINASE YPDA"/>
    <property type="match status" value="1"/>
</dbReference>
<comment type="caution">
    <text evidence="3">The sequence shown here is derived from an EMBL/GenBank/DDBJ whole genome shotgun (WGS) entry which is preliminary data.</text>
</comment>
<evidence type="ECO:0000313" key="4">
    <source>
        <dbReference type="Proteomes" id="UP001597525"/>
    </source>
</evidence>
<dbReference type="InterPro" id="IPR011990">
    <property type="entry name" value="TPR-like_helical_dom_sf"/>
</dbReference>
<dbReference type="Gene3D" id="1.25.40.10">
    <property type="entry name" value="Tetratricopeptide repeat domain"/>
    <property type="match status" value="1"/>
</dbReference>
<dbReference type="PANTHER" id="PTHR34220:SF7">
    <property type="entry name" value="SENSOR HISTIDINE KINASE YPDA"/>
    <property type="match status" value="1"/>
</dbReference>
<sequence>MKRSLFIAVFCGIMGLQACKKAVINTSERDKLAQEMKVLDKVDVSPENRDSLLAQWKYYHDLPAVKNDTVLLVDAKYRMARLYAMEGNDSARIIIEQAVDLIEPTTGNMRLKALVYNGMGNIRNQAAKANEAGYYYNKAAAIVLSDSSTGLSPEARSVFLLSAAQSNHNMFQYDLCEKMNRAALLLSDSLPEGHINKQRVLVQMIQVLYVRQRPVDSIANYLTKLEALHSTYPGRYNTSYLYDAKIQYFELKDQADSVLHYQVEKAKLDEALAELGDPTNVQLNNLFVDYCNIAAVYVERRQADKARACIARAQALLKDNADVIHADNMLIYYHNVAAYEQLTGRPNEAIRLLRLVAELQKGIYQTENTQAIAEMNALYQLQTKDRSIQTLNESIKINKLQLQQNRLWLAIVLLFAVILALSIFFLYYGFRQRRLRQEKQQMMLQQQLLRTQMEPHFIFNTLAAVQSFVRLDKKEQAIKYLNRFSRLLRSSLELSREHLVPLSEEIDTLENYLSLQQMRCEDAFLYTIEKPYGQDLTAVLLPPMLIQPYVENAILHGIDLDSGNGKIEIDFSFQEQDLLVVRISDSGKTEPVSSTHPHKSLSGAISQERINLLGKKAMISSTDRPDGGKQVVLHIPLTYA</sequence>
<dbReference type="InterPro" id="IPR050640">
    <property type="entry name" value="Bact_2-comp_sensor_kinase"/>
</dbReference>
<dbReference type="InterPro" id="IPR036890">
    <property type="entry name" value="HATPase_C_sf"/>
</dbReference>